<dbReference type="Proteomes" id="UP000223913">
    <property type="component" value="Unassembled WGS sequence"/>
</dbReference>
<feature type="chain" id="PRO_5012157926" evidence="1">
    <location>
        <begin position="22"/>
        <end position="343"/>
    </location>
</feature>
<dbReference type="InterPro" id="IPR000801">
    <property type="entry name" value="Esterase-like"/>
</dbReference>
<keyword evidence="3" id="KW-1185">Reference proteome</keyword>
<dbReference type="InterPro" id="IPR029058">
    <property type="entry name" value="AB_hydrolase_fold"/>
</dbReference>
<dbReference type="Gene3D" id="3.40.50.1820">
    <property type="entry name" value="alpha/beta hydrolase"/>
    <property type="match status" value="1"/>
</dbReference>
<reference evidence="2 3" key="1">
    <citation type="submission" date="2017-10" db="EMBL/GenBank/DDBJ databases">
        <title>The draft genome sequence of Lewinella nigricans NBRC 102662.</title>
        <authorList>
            <person name="Wang K."/>
        </authorList>
    </citation>
    <scope>NUCLEOTIDE SEQUENCE [LARGE SCALE GENOMIC DNA]</scope>
    <source>
        <strain evidence="2 3">NBRC 102662</strain>
    </source>
</reference>
<dbReference type="OrthoDB" id="9803578at2"/>
<dbReference type="SUPFAM" id="SSF53474">
    <property type="entry name" value="alpha/beta-Hydrolases"/>
    <property type="match status" value="1"/>
</dbReference>
<dbReference type="Pfam" id="PF00756">
    <property type="entry name" value="Esterase"/>
    <property type="match status" value="1"/>
</dbReference>
<dbReference type="AlphaFoldDB" id="A0A2D0N2G8"/>
<comment type="caution">
    <text evidence="2">The sequence shown here is derived from an EMBL/GenBank/DDBJ whole genome shotgun (WGS) entry which is preliminary data.</text>
</comment>
<dbReference type="PANTHER" id="PTHR48098">
    <property type="entry name" value="ENTEROCHELIN ESTERASE-RELATED"/>
    <property type="match status" value="1"/>
</dbReference>
<protein>
    <submittedName>
        <fullName evidence="2">Esterase</fullName>
    </submittedName>
</protein>
<organism evidence="2 3">
    <name type="scientific">Flavilitoribacter nigricans (strain ATCC 23147 / DSM 23189 / NBRC 102662 / NCIMB 1420 / SS-2)</name>
    <name type="common">Lewinella nigricans</name>
    <dbReference type="NCBI Taxonomy" id="1122177"/>
    <lineage>
        <taxon>Bacteria</taxon>
        <taxon>Pseudomonadati</taxon>
        <taxon>Bacteroidota</taxon>
        <taxon>Saprospiria</taxon>
        <taxon>Saprospirales</taxon>
        <taxon>Lewinellaceae</taxon>
        <taxon>Flavilitoribacter</taxon>
    </lineage>
</organism>
<dbReference type="RefSeq" id="WP_099154132.1">
    <property type="nucleotide sequence ID" value="NZ_PDUD01000039.1"/>
</dbReference>
<feature type="signal peptide" evidence="1">
    <location>
        <begin position="1"/>
        <end position="21"/>
    </location>
</feature>
<gene>
    <name evidence="2" type="ORF">CRP01_31360</name>
</gene>
<accession>A0A2D0N2G8</accession>
<dbReference type="EMBL" id="PDUD01000039">
    <property type="protein sequence ID" value="PHN02588.1"/>
    <property type="molecule type" value="Genomic_DNA"/>
</dbReference>
<evidence type="ECO:0000313" key="3">
    <source>
        <dbReference type="Proteomes" id="UP000223913"/>
    </source>
</evidence>
<evidence type="ECO:0000256" key="1">
    <source>
        <dbReference type="SAM" id="SignalP"/>
    </source>
</evidence>
<dbReference type="InterPro" id="IPR050583">
    <property type="entry name" value="Mycobacterial_A85_antigen"/>
</dbReference>
<dbReference type="PROSITE" id="PS51257">
    <property type="entry name" value="PROKAR_LIPOPROTEIN"/>
    <property type="match status" value="1"/>
</dbReference>
<sequence length="343" mass="38757">MKRTVLFCVYLLAVSISCAQAPQGTKERIKVYSQAIEGNLVQDPAERDVTVYLPPSYQSEPERRYPVLYMLHGFTDSDSQWFGWEDHWINLHEVLDAALAEEKTREMIVVMPNAYNRFRGSMYSSSPTIGDWETFVAKELVNYIDEHYRTLPNTASRGLAGHSMGGYGTIRLGMKYPEVWSAIYLLSPCCMEGATPNTNTEFMQSVEAVTAVDQLESVGFGVIATLASAAAWAPNPGKPPFYLDLPFAEGEVRPEIAAKFSANRTLYTIDQYIHNLKRLKAIGMDAGLQDRGISGATKKLHELLEAYDIPHFYESYEGDHLNRIAERIRTKTLPFFTEHLKFE</sequence>
<keyword evidence="1" id="KW-0732">Signal</keyword>
<proteinExistence type="predicted"/>
<name>A0A2D0N2G8_FLAN2</name>
<evidence type="ECO:0000313" key="2">
    <source>
        <dbReference type="EMBL" id="PHN02588.1"/>
    </source>
</evidence>